<keyword evidence="3" id="KW-1185">Reference proteome</keyword>
<dbReference type="AlphaFoldDB" id="A0A0C3PNG4"/>
<protein>
    <submittedName>
        <fullName evidence="2">Uncharacterized protein</fullName>
    </submittedName>
</protein>
<gene>
    <name evidence="2" type="ORF">M407DRAFT_247121</name>
</gene>
<feature type="region of interest" description="Disordered" evidence="1">
    <location>
        <begin position="14"/>
        <end position="65"/>
    </location>
</feature>
<reference evidence="3" key="2">
    <citation type="submission" date="2015-01" db="EMBL/GenBank/DDBJ databases">
        <title>Evolutionary Origins and Diversification of the Mycorrhizal Mutualists.</title>
        <authorList>
            <consortium name="DOE Joint Genome Institute"/>
            <consortium name="Mycorrhizal Genomics Consortium"/>
            <person name="Kohler A."/>
            <person name="Kuo A."/>
            <person name="Nagy L.G."/>
            <person name="Floudas D."/>
            <person name="Copeland A."/>
            <person name="Barry K.W."/>
            <person name="Cichocki N."/>
            <person name="Veneault-Fourrey C."/>
            <person name="LaButti K."/>
            <person name="Lindquist E.A."/>
            <person name="Lipzen A."/>
            <person name="Lundell T."/>
            <person name="Morin E."/>
            <person name="Murat C."/>
            <person name="Riley R."/>
            <person name="Ohm R."/>
            <person name="Sun H."/>
            <person name="Tunlid A."/>
            <person name="Henrissat B."/>
            <person name="Grigoriev I.V."/>
            <person name="Hibbett D.S."/>
            <person name="Martin F."/>
        </authorList>
    </citation>
    <scope>NUCLEOTIDE SEQUENCE [LARGE SCALE GENOMIC DNA]</scope>
    <source>
        <strain evidence="3">MUT 4182</strain>
    </source>
</reference>
<proteinExistence type="predicted"/>
<feature type="compositionally biased region" description="Basic residues" evidence="1">
    <location>
        <begin position="21"/>
        <end position="30"/>
    </location>
</feature>
<evidence type="ECO:0000313" key="3">
    <source>
        <dbReference type="Proteomes" id="UP000054248"/>
    </source>
</evidence>
<sequence>MDYNDLHKCVHSLLKRLPAPPRHRNPQKHHSANEKCGKASKSGARASDPSALRSEDDGFRCGFLS</sequence>
<dbReference type="Proteomes" id="UP000054248">
    <property type="component" value="Unassembled WGS sequence"/>
</dbReference>
<accession>A0A0C3PNG4</accession>
<name>A0A0C3PNG4_9AGAM</name>
<reference evidence="2 3" key="1">
    <citation type="submission" date="2014-04" db="EMBL/GenBank/DDBJ databases">
        <authorList>
            <consortium name="DOE Joint Genome Institute"/>
            <person name="Kuo A."/>
            <person name="Girlanda M."/>
            <person name="Perotto S."/>
            <person name="Kohler A."/>
            <person name="Nagy L.G."/>
            <person name="Floudas D."/>
            <person name="Copeland A."/>
            <person name="Barry K.W."/>
            <person name="Cichocki N."/>
            <person name="Veneault-Fourrey C."/>
            <person name="LaButti K."/>
            <person name="Lindquist E.A."/>
            <person name="Lipzen A."/>
            <person name="Lundell T."/>
            <person name="Morin E."/>
            <person name="Murat C."/>
            <person name="Sun H."/>
            <person name="Tunlid A."/>
            <person name="Henrissat B."/>
            <person name="Grigoriev I.V."/>
            <person name="Hibbett D.S."/>
            <person name="Martin F."/>
            <person name="Nordberg H.P."/>
            <person name="Cantor M.N."/>
            <person name="Hua S.X."/>
        </authorList>
    </citation>
    <scope>NUCLEOTIDE SEQUENCE [LARGE SCALE GENOMIC DNA]</scope>
    <source>
        <strain evidence="2 3">MUT 4182</strain>
    </source>
</reference>
<evidence type="ECO:0000256" key="1">
    <source>
        <dbReference type="SAM" id="MobiDB-lite"/>
    </source>
</evidence>
<dbReference type="EMBL" id="KN823737">
    <property type="protein sequence ID" value="KIO15955.1"/>
    <property type="molecule type" value="Genomic_DNA"/>
</dbReference>
<evidence type="ECO:0000313" key="2">
    <source>
        <dbReference type="EMBL" id="KIO15955.1"/>
    </source>
</evidence>
<organism evidence="2 3">
    <name type="scientific">Tulasnella calospora MUT 4182</name>
    <dbReference type="NCBI Taxonomy" id="1051891"/>
    <lineage>
        <taxon>Eukaryota</taxon>
        <taxon>Fungi</taxon>
        <taxon>Dikarya</taxon>
        <taxon>Basidiomycota</taxon>
        <taxon>Agaricomycotina</taxon>
        <taxon>Agaricomycetes</taxon>
        <taxon>Cantharellales</taxon>
        <taxon>Tulasnellaceae</taxon>
        <taxon>Tulasnella</taxon>
    </lineage>
</organism>
<dbReference type="HOGENOM" id="CLU_2851393_0_0_1"/>